<dbReference type="InterPro" id="IPR027417">
    <property type="entry name" value="P-loop_NTPase"/>
</dbReference>
<reference evidence="7 8" key="1">
    <citation type="journal article" date="2012" name="J. Bacteriol.">
        <title>Complete genome sequence of Pelagibacterium halotolerans B2T.</title>
        <authorList>
            <person name="Huo Y.Y."/>
            <person name="Cheng H."/>
            <person name="Han X.F."/>
            <person name="Jiang X.W."/>
            <person name="Sun C."/>
            <person name="Zhang X.Q."/>
            <person name="Zhu X.F."/>
            <person name="Liu Y.F."/>
            <person name="Li P.F."/>
            <person name="Ni P.X."/>
            <person name="Wu M."/>
        </authorList>
    </citation>
    <scope>NUCLEOTIDE SEQUENCE [LARGE SCALE GENOMIC DNA]</scope>
    <source>
        <strain evidence="8">DSM 22347 / JCM 15775 / CGMCC 1.7692 / B2</strain>
    </source>
</reference>
<keyword evidence="3" id="KW-0547">Nucleotide-binding</keyword>
<evidence type="ECO:0000313" key="8">
    <source>
        <dbReference type="Proteomes" id="UP000008850"/>
    </source>
</evidence>
<comment type="similarity">
    <text evidence="1">Belongs to the ABC transporter superfamily.</text>
</comment>
<dbReference type="CDD" id="cd03224">
    <property type="entry name" value="ABC_TM1139_LivF_branched"/>
    <property type="match status" value="1"/>
</dbReference>
<sequence>MIETNALTAGYGDGANILDGISVQAKAGEIVAILGPNGCGKSTLLKCIAGYLSPRSGRITIEGRDVSAIPINRKVIEYGVGYVPQTDNVFATLSVAENILLGARWLEKSHRDRRYDELMEMYPSLANKQNRSASALSGGERQVLSLARALISEPKILLLDEPSAGLSPRMMHEVFDAISVVRDTTQMCIMMVEQNAYEALSISDRAYVLSVGKVAVAAPASDLQTDPAMQELYLGGAVEAH</sequence>
<dbReference type="Proteomes" id="UP000008850">
    <property type="component" value="Chromosome"/>
</dbReference>
<dbReference type="GO" id="GO:0015658">
    <property type="term" value="F:branched-chain amino acid transmembrane transporter activity"/>
    <property type="evidence" value="ECO:0007669"/>
    <property type="project" value="TreeGrafter"/>
</dbReference>
<dbReference type="PANTHER" id="PTHR43820">
    <property type="entry name" value="HIGH-AFFINITY BRANCHED-CHAIN AMINO ACID TRANSPORT ATP-BINDING PROTEIN LIVF"/>
    <property type="match status" value="1"/>
</dbReference>
<dbReference type="STRING" id="1082931.KKY_121"/>
<dbReference type="PROSITE" id="PS50893">
    <property type="entry name" value="ABC_TRANSPORTER_2"/>
    <property type="match status" value="1"/>
</dbReference>
<dbReference type="SMART" id="SM00382">
    <property type="entry name" value="AAA"/>
    <property type="match status" value="1"/>
</dbReference>
<dbReference type="GO" id="GO:0005524">
    <property type="term" value="F:ATP binding"/>
    <property type="evidence" value="ECO:0007669"/>
    <property type="project" value="UniProtKB-KW"/>
</dbReference>
<dbReference type="eggNOG" id="COG0410">
    <property type="taxonomic scope" value="Bacteria"/>
</dbReference>
<dbReference type="Gene3D" id="3.40.50.300">
    <property type="entry name" value="P-loop containing nucleotide triphosphate hydrolases"/>
    <property type="match status" value="1"/>
</dbReference>
<evidence type="ECO:0000256" key="5">
    <source>
        <dbReference type="ARBA" id="ARBA00022970"/>
    </source>
</evidence>
<protein>
    <submittedName>
        <fullName evidence="7">Branched-chain amino acid transport ATP-binding protein LivF</fullName>
    </submittedName>
</protein>
<dbReference type="EMBL" id="CP003075">
    <property type="protein sequence ID" value="AEQ50168.1"/>
    <property type="molecule type" value="Genomic_DNA"/>
</dbReference>
<gene>
    <name evidence="7" type="ordered locus">KKY_121</name>
</gene>
<dbReference type="Pfam" id="PF00005">
    <property type="entry name" value="ABC_tran"/>
    <property type="match status" value="1"/>
</dbReference>
<dbReference type="SUPFAM" id="SSF52540">
    <property type="entry name" value="P-loop containing nucleoside triphosphate hydrolases"/>
    <property type="match status" value="1"/>
</dbReference>
<dbReference type="InterPro" id="IPR052156">
    <property type="entry name" value="BCAA_Transport_ATP-bd_LivF"/>
</dbReference>
<dbReference type="GO" id="GO:0015807">
    <property type="term" value="P:L-amino acid transport"/>
    <property type="evidence" value="ECO:0007669"/>
    <property type="project" value="TreeGrafter"/>
</dbReference>
<dbReference type="InterPro" id="IPR003593">
    <property type="entry name" value="AAA+_ATPase"/>
</dbReference>
<dbReference type="PANTHER" id="PTHR43820:SF4">
    <property type="entry name" value="HIGH-AFFINITY BRANCHED-CHAIN AMINO ACID TRANSPORT ATP-BINDING PROTEIN LIVF"/>
    <property type="match status" value="1"/>
</dbReference>
<dbReference type="PROSITE" id="PS00211">
    <property type="entry name" value="ABC_TRANSPORTER_1"/>
    <property type="match status" value="1"/>
</dbReference>
<dbReference type="InterPro" id="IPR017871">
    <property type="entry name" value="ABC_transporter-like_CS"/>
</dbReference>
<keyword evidence="4 7" id="KW-0067">ATP-binding</keyword>
<dbReference type="InterPro" id="IPR003439">
    <property type="entry name" value="ABC_transporter-like_ATP-bd"/>
</dbReference>
<keyword evidence="8" id="KW-1185">Reference proteome</keyword>
<evidence type="ECO:0000313" key="7">
    <source>
        <dbReference type="EMBL" id="AEQ50168.1"/>
    </source>
</evidence>
<proteinExistence type="inferred from homology"/>
<dbReference type="PATRIC" id="fig|1082931.4.peg.121"/>
<evidence type="ECO:0000256" key="1">
    <source>
        <dbReference type="ARBA" id="ARBA00005417"/>
    </source>
</evidence>
<name>G4R714_PELHB</name>
<evidence type="ECO:0000256" key="3">
    <source>
        <dbReference type="ARBA" id="ARBA00022741"/>
    </source>
</evidence>
<dbReference type="GO" id="GO:0016887">
    <property type="term" value="F:ATP hydrolysis activity"/>
    <property type="evidence" value="ECO:0007669"/>
    <property type="project" value="InterPro"/>
</dbReference>
<keyword evidence="2" id="KW-0813">Transport</keyword>
<dbReference type="HOGENOM" id="CLU_000604_1_2_5"/>
<accession>G4R714</accession>
<evidence type="ECO:0000259" key="6">
    <source>
        <dbReference type="PROSITE" id="PS50893"/>
    </source>
</evidence>
<dbReference type="KEGG" id="phl:KKY_121"/>
<evidence type="ECO:0000256" key="4">
    <source>
        <dbReference type="ARBA" id="ARBA00022840"/>
    </source>
</evidence>
<dbReference type="AlphaFoldDB" id="G4R714"/>
<dbReference type="RefSeq" id="WP_014129319.1">
    <property type="nucleotide sequence ID" value="NC_016078.1"/>
</dbReference>
<keyword evidence="5" id="KW-0029">Amino-acid transport</keyword>
<evidence type="ECO:0000256" key="2">
    <source>
        <dbReference type="ARBA" id="ARBA00022448"/>
    </source>
</evidence>
<organism evidence="7 8">
    <name type="scientific">Pelagibacterium halotolerans (strain DSM 22347 / JCM 15775 / CGMCC 1.7692 / B2)</name>
    <dbReference type="NCBI Taxonomy" id="1082931"/>
    <lineage>
        <taxon>Bacteria</taxon>
        <taxon>Pseudomonadati</taxon>
        <taxon>Pseudomonadota</taxon>
        <taxon>Alphaproteobacteria</taxon>
        <taxon>Hyphomicrobiales</taxon>
        <taxon>Devosiaceae</taxon>
        <taxon>Pelagibacterium</taxon>
    </lineage>
</organism>
<feature type="domain" description="ABC transporter" evidence="6">
    <location>
        <begin position="2"/>
        <end position="236"/>
    </location>
</feature>